<reference evidence="1 2" key="1">
    <citation type="submission" date="2015-09" db="EMBL/GenBank/DDBJ databases">
        <authorList>
            <consortium name="Pathogen Informatics"/>
        </authorList>
    </citation>
    <scope>NUCLEOTIDE SEQUENCE [LARGE SCALE GENOMIC DNA]</scope>
    <source>
        <strain evidence="1 2">2789STDY5834884</strain>
    </source>
</reference>
<dbReference type="AlphaFoldDB" id="A0A174LWW9"/>
<gene>
    <name evidence="1" type="ORF">ERS852497_02436</name>
</gene>
<dbReference type="EMBL" id="CZAJ01000027">
    <property type="protein sequence ID" value="CUP28583.1"/>
    <property type="molecule type" value="Genomic_DNA"/>
</dbReference>
<organism evidence="1 2">
    <name type="scientific">Agathobacter rectalis</name>
    <dbReference type="NCBI Taxonomy" id="39491"/>
    <lineage>
        <taxon>Bacteria</taxon>
        <taxon>Bacillati</taxon>
        <taxon>Bacillota</taxon>
        <taxon>Clostridia</taxon>
        <taxon>Lachnospirales</taxon>
        <taxon>Lachnospiraceae</taxon>
        <taxon>Agathobacter</taxon>
    </lineage>
</organism>
<name>A0A174LWW9_9FIRM</name>
<evidence type="ECO:0000313" key="2">
    <source>
        <dbReference type="Proteomes" id="UP000095602"/>
    </source>
</evidence>
<evidence type="ECO:0000313" key="1">
    <source>
        <dbReference type="EMBL" id="CUP28583.1"/>
    </source>
</evidence>
<dbReference type="RefSeq" id="WP_055274419.1">
    <property type="nucleotide sequence ID" value="NZ_CZAJ01000027.1"/>
</dbReference>
<accession>A0A174LWW9</accession>
<protein>
    <submittedName>
        <fullName evidence="1">Uncharacterized protein</fullName>
    </submittedName>
</protein>
<sequence>MDMQMHEIYSEQIAQQLIQKAYIPLQGEVTFEDVKNGYERYFKNPNKGTIVEYAMHITFDKNCE</sequence>
<dbReference type="Proteomes" id="UP000095602">
    <property type="component" value="Unassembled WGS sequence"/>
</dbReference>
<proteinExistence type="predicted"/>